<dbReference type="EMBL" id="KN839849">
    <property type="protein sequence ID" value="KIJ63776.1"/>
    <property type="molecule type" value="Genomic_DNA"/>
</dbReference>
<evidence type="ECO:0000313" key="3">
    <source>
        <dbReference type="Proteomes" id="UP000053820"/>
    </source>
</evidence>
<evidence type="ECO:0000259" key="1">
    <source>
        <dbReference type="Pfam" id="PF01926"/>
    </source>
</evidence>
<protein>
    <recommendedName>
        <fullName evidence="1">G domain-containing protein</fullName>
    </recommendedName>
</protein>
<organism evidence="2 3">
    <name type="scientific">Hydnomerulius pinastri MD-312</name>
    <dbReference type="NCBI Taxonomy" id="994086"/>
    <lineage>
        <taxon>Eukaryota</taxon>
        <taxon>Fungi</taxon>
        <taxon>Dikarya</taxon>
        <taxon>Basidiomycota</taxon>
        <taxon>Agaricomycotina</taxon>
        <taxon>Agaricomycetes</taxon>
        <taxon>Agaricomycetidae</taxon>
        <taxon>Boletales</taxon>
        <taxon>Boletales incertae sedis</taxon>
        <taxon>Leucogyrophana</taxon>
    </lineage>
</organism>
<dbReference type="Pfam" id="PF01926">
    <property type="entry name" value="MMR_HSR1"/>
    <property type="match status" value="1"/>
</dbReference>
<accession>A0A0C9WEA8</accession>
<feature type="domain" description="G" evidence="1">
    <location>
        <begin position="26"/>
        <end position="102"/>
    </location>
</feature>
<evidence type="ECO:0000313" key="2">
    <source>
        <dbReference type="EMBL" id="KIJ63776.1"/>
    </source>
</evidence>
<proteinExistence type="predicted"/>
<dbReference type="InterPro" id="IPR006073">
    <property type="entry name" value="GTP-bd"/>
</dbReference>
<dbReference type="Gene3D" id="3.40.50.300">
    <property type="entry name" value="P-loop containing nucleotide triphosphate hydrolases"/>
    <property type="match status" value="1"/>
</dbReference>
<dbReference type="AlphaFoldDB" id="A0A0C9WEA8"/>
<sequence length="219" mass="24785">MNFLDLFKKFTSSTETMKISDEDIVVFLVGPSGSGKSWFISEVAKSDKIVVSKGQHPCTKKVQAFKCSFDSGPNSIVFVDTPSFHTEDDDINAEDKMKTWIKTRYTTKCKRVGVLYLHRIATDPAVDPKAIQRHLNTFANAFSGIAYVPQRLHVVATLDKDSDKIKDNVIELRKSRLQDQMKSLDGGRVKWRSSMYLHMFEGNPDTAWDAVQELLNSET</sequence>
<dbReference type="InterPro" id="IPR027417">
    <property type="entry name" value="P-loop_NTPase"/>
</dbReference>
<gene>
    <name evidence="2" type="ORF">HYDPIDRAFT_29125</name>
</gene>
<name>A0A0C9WEA8_9AGAM</name>
<dbReference type="SUPFAM" id="SSF52540">
    <property type="entry name" value="P-loop containing nucleoside triphosphate hydrolases"/>
    <property type="match status" value="1"/>
</dbReference>
<reference evidence="2 3" key="1">
    <citation type="submission" date="2014-04" db="EMBL/GenBank/DDBJ databases">
        <title>Evolutionary Origins and Diversification of the Mycorrhizal Mutualists.</title>
        <authorList>
            <consortium name="DOE Joint Genome Institute"/>
            <consortium name="Mycorrhizal Genomics Consortium"/>
            <person name="Kohler A."/>
            <person name="Kuo A."/>
            <person name="Nagy L.G."/>
            <person name="Floudas D."/>
            <person name="Copeland A."/>
            <person name="Barry K.W."/>
            <person name="Cichocki N."/>
            <person name="Veneault-Fourrey C."/>
            <person name="LaButti K."/>
            <person name="Lindquist E.A."/>
            <person name="Lipzen A."/>
            <person name="Lundell T."/>
            <person name="Morin E."/>
            <person name="Murat C."/>
            <person name="Riley R."/>
            <person name="Ohm R."/>
            <person name="Sun H."/>
            <person name="Tunlid A."/>
            <person name="Henrissat B."/>
            <person name="Grigoriev I.V."/>
            <person name="Hibbett D.S."/>
            <person name="Martin F."/>
        </authorList>
    </citation>
    <scope>NUCLEOTIDE SEQUENCE [LARGE SCALE GENOMIC DNA]</scope>
    <source>
        <strain evidence="2 3">MD-312</strain>
    </source>
</reference>
<dbReference type="GO" id="GO:0005525">
    <property type="term" value="F:GTP binding"/>
    <property type="evidence" value="ECO:0007669"/>
    <property type="project" value="InterPro"/>
</dbReference>
<dbReference type="CDD" id="cd00882">
    <property type="entry name" value="Ras_like_GTPase"/>
    <property type="match status" value="1"/>
</dbReference>
<keyword evidence="3" id="KW-1185">Reference proteome</keyword>
<dbReference type="Proteomes" id="UP000053820">
    <property type="component" value="Unassembled WGS sequence"/>
</dbReference>
<dbReference type="HOGENOM" id="CLU_018003_3_0_1"/>
<dbReference type="OrthoDB" id="2612761at2759"/>